<gene>
    <name evidence="1" type="ORF">Ahy_B02g059010</name>
</gene>
<dbReference type="Proteomes" id="UP000289738">
    <property type="component" value="Chromosome B02"/>
</dbReference>
<name>A0A445AFV6_ARAHY</name>
<organism evidence="1 2">
    <name type="scientific">Arachis hypogaea</name>
    <name type="common">Peanut</name>
    <dbReference type="NCBI Taxonomy" id="3818"/>
    <lineage>
        <taxon>Eukaryota</taxon>
        <taxon>Viridiplantae</taxon>
        <taxon>Streptophyta</taxon>
        <taxon>Embryophyta</taxon>
        <taxon>Tracheophyta</taxon>
        <taxon>Spermatophyta</taxon>
        <taxon>Magnoliopsida</taxon>
        <taxon>eudicotyledons</taxon>
        <taxon>Gunneridae</taxon>
        <taxon>Pentapetalae</taxon>
        <taxon>rosids</taxon>
        <taxon>fabids</taxon>
        <taxon>Fabales</taxon>
        <taxon>Fabaceae</taxon>
        <taxon>Papilionoideae</taxon>
        <taxon>50 kb inversion clade</taxon>
        <taxon>dalbergioids sensu lato</taxon>
        <taxon>Dalbergieae</taxon>
        <taxon>Pterocarpus clade</taxon>
        <taxon>Arachis</taxon>
    </lineage>
</organism>
<dbReference type="AlphaFoldDB" id="A0A445AFV6"/>
<protein>
    <submittedName>
        <fullName evidence="1">Uncharacterized protein</fullName>
    </submittedName>
</protein>
<dbReference type="EMBL" id="SDMP01000012">
    <property type="protein sequence ID" value="RYR25315.1"/>
    <property type="molecule type" value="Genomic_DNA"/>
</dbReference>
<evidence type="ECO:0000313" key="1">
    <source>
        <dbReference type="EMBL" id="RYR25315.1"/>
    </source>
</evidence>
<evidence type="ECO:0000313" key="2">
    <source>
        <dbReference type="Proteomes" id="UP000289738"/>
    </source>
</evidence>
<comment type="caution">
    <text evidence="1">The sequence shown here is derived from an EMBL/GenBank/DDBJ whole genome shotgun (WGS) entry which is preliminary data.</text>
</comment>
<proteinExistence type="predicted"/>
<reference evidence="1 2" key="1">
    <citation type="submission" date="2019-01" db="EMBL/GenBank/DDBJ databases">
        <title>Sequencing of cultivated peanut Arachis hypogaea provides insights into genome evolution and oil improvement.</title>
        <authorList>
            <person name="Chen X."/>
        </authorList>
    </citation>
    <scope>NUCLEOTIDE SEQUENCE [LARGE SCALE GENOMIC DNA]</scope>
    <source>
        <strain evidence="2">cv. Fuhuasheng</strain>
        <tissue evidence="1">Leaves</tissue>
    </source>
</reference>
<sequence length="103" mass="12184">MILLDIEWCAKMRIVPSCNFALITKGMNTLNDYHTCERTFKNRCATKSWVTDILVKKVKKHPTFRHCEIFSYFKAKIRIQLSRTTITRVLGDVRKIGRVYEDE</sequence>
<keyword evidence="2" id="KW-1185">Reference proteome</keyword>
<accession>A0A445AFV6</accession>